<protein>
    <submittedName>
        <fullName evidence="1">Uncharacterized protein</fullName>
    </submittedName>
</protein>
<keyword evidence="2" id="KW-1185">Reference proteome</keyword>
<name>A0AA41R7B6_9BACT</name>
<accession>A0AA41R7B6</accession>
<dbReference type="AlphaFoldDB" id="A0AA41R7B6"/>
<sequence>MIEEESRNLPRTLDIPCYACEKHTASHVRRLKIGELTVQVCLCDGCMRMDTRCLLNHTVGIAEATEVTALRNAIGRP</sequence>
<gene>
    <name evidence="1" type="ORF">MRX98_20515</name>
</gene>
<proteinExistence type="predicted"/>
<dbReference type="EMBL" id="JALJRB010000038">
    <property type="protein sequence ID" value="MCJ8502971.1"/>
    <property type="molecule type" value="Genomic_DNA"/>
</dbReference>
<evidence type="ECO:0000313" key="2">
    <source>
        <dbReference type="Proteomes" id="UP001165427"/>
    </source>
</evidence>
<organism evidence="1 2">
    <name type="scientific">Desulfatitalea alkaliphila</name>
    <dbReference type="NCBI Taxonomy" id="2929485"/>
    <lineage>
        <taxon>Bacteria</taxon>
        <taxon>Pseudomonadati</taxon>
        <taxon>Thermodesulfobacteriota</taxon>
        <taxon>Desulfobacteria</taxon>
        <taxon>Desulfobacterales</taxon>
        <taxon>Desulfosarcinaceae</taxon>
        <taxon>Desulfatitalea</taxon>
    </lineage>
</organism>
<reference evidence="1" key="1">
    <citation type="submission" date="2022-04" db="EMBL/GenBank/DDBJ databases">
        <title>Desulfatitalea alkaliphila sp. nov., a novel anaerobic sulfate-reducing bacterium isolated from terrestrial mud volcano, Taman Peninsula, Russia.</title>
        <authorList>
            <person name="Khomyakova M.A."/>
            <person name="Merkel A.Y."/>
            <person name="Slobodkin A.I."/>
        </authorList>
    </citation>
    <scope>NUCLEOTIDE SEQUENCE</scope>
    <source>
        <strain evidence="1">M08but</strain>
    </source>
</reference>
<comment type="caution">
    <text evidence="1">The sequence shown here is derived from an EMBL/GenBank/DDBJ whole genome shotgun (WGS) entry which is preliminary data.</text>
</comment>
<dbReference type="RefSeq" id="WP_246914607.1">
    <property type="nucleotide sequence ID" value="NZ_JALJRB010000038.1"/>
</dbReference>
<evidence type="ECO:0000313" key="1">
    <source>
        <dbReference type="EMBL" id="MCJ8502971.1"/>
    </source>
</evidence>
<dbReference type="Proteomes" id="UP001165427">
    <property type="component" value="Unassembled WGS sequence"/>
</dbReference>